<keyword evidence="2 6" id="KW-0378">Hydrolase</keyword>
<dbReference type="AlphaFoldDB" id="A0A7H8QH97"/>
<feature type="compositionally biased region" description="Basic residues" evidence="7">
    <location>
        <begin position="919"/>
        <end position="929"/>
    </location>
</feature>
<feature type="binding site" evidence="4">
    <location>
        <position position="541"/>
    </location>
    <ligand>
        <name>AMP</name>
        <dbReference type="ChEBI" id="CHEBI:456215"/>
    </ligand>
</feature>
<dbReference type="EC" id="3.1.4.-" evidence="6"/>
<dbReference type="GeneID" id="55987938"/>
<evidence type="ECO:0000313" key="9">
    <source>
        <dbReference type="EMBL" id="QKX53347.1"/>
    </source>
</evidence>
<dbReference type="KEGG" id="trg:TRUGW13939_00425"/>
<dbReference type="GO" id="GO:0004114">
    <property type="term" value="F:3',5'-cyclic-nucleotide phosphodiesterase activity"/>
    <property type="evidence" value="ECO:0007669"/>
    <property type="project" value="InterPro"/>
</dbReference>
<dbReference type="Pfam" id="PF00233">
    <property type="entry name" value="PDEase_I"/>
    <property type="match status" value="1"/>
</dbReference>
<feature type="binding site" evidence="5">
    <location>
        <position position="428"/>
    </location>
    <ligand>
        <name>Zn(2+)</name>
        <dbReference type="ChEBI" id="CHEBI:29105"/>
        <label>1</label>
    </ligand>
</feature>
<reference evidence="10" key="1">
    <citation type="submission" date="2020-06" db="EMBL/GenBank/DDBJ databases">
        <title>A chromosome-scale genome assembly of Talaromyces rugulosus W13939.</title>
        <authorList>
            <person name="Wang B."/>
            <person name="Guo L."/>
            <person name="Ye K."/>
            <person name="Wang L."/>
        </authorList>
    </citation>
    <scope>NUCLEOTIDE SEQUENCE [LARGE SCALE GENOMIC DNA]</scope>
    <source>
        <strain evidence="10">W13939</strain>
    </source>
</reference>
<dbReference type="GO" id="GO:0046872">
    <property type="term" value="F:metal ion binding"/>
    <property type="evidence" value="ECO:0007669"/>
    <property type="project" value="UniProtKB-KW"/>
</dbReference>
<evidence type="ECO:0000256" key="3">
    <source>
        <dbReference type="PIRSR" id="PIRSR623088-1"/>
    </source>
</evidence>
<dbReference type="CDD" id="cd00077">
    <property type="entry name" value="HDc"/>
    <property type="match status" value="1"/>
</dbReference>
<dbReference type="RefSeq" id="XP_035339526.1">
    <property type="nucleotide sequence ID" value="XM_035483633.1"/>
</dbReference>
<organism evidence="9 10">
    <name type="scientific">Talaromyces rugulosus</name>
    <name type="common">Penicillium rugulosum</name>
    <dbReference type="NCBI Taxonomy" id="121627"/>
    <lineage>
        <taxon>Eukaryota</taxon>
        <taxon>Fungi</taxon>
        <taxon>Dikarya</taxon>
        <taxon>Ascomycota</taxon>
        <taxon>Pezizomycotina</taxon>
        <taxon>Eurotiomycetes</taxon>
        <taxon>Eurotiomycetidae</taxon>
        <taxon>Eurotiales</taxon>
        <taxon>Trichocomaceae</taxon>
        <taxon>Talaromyces</taxon>
        <taxon>Talaromyces sect. Islandici</taxon>
    </lineage>
</organism>
<evidence type="ECO:0000256" key="2">
    <source>
        <dbReference type="ARBA" id="ARBA00022801"/>
    </source>
</evidence>
<comment type="similarity">
    <text evidence="6">Belongs to the cyclic nucleotide phosphodiesterase family.</text>
</comment>
<evidence type="ECO:0000259" key="8">
    <source>
        <dbReference type="PROSITE" id="PS51845"/>
    </source>
</evidence>
<evidence type="ECO:0000256" key="6">
    <source>
        <dbReference type="RuleBase" id="RU363067"/>
    </source>
</evidence>
<sequence length="950" mass="104746">MACNFSSGAVYIDERVQTERWIYRDTINASQSISDLMPEEPTTLQVNVQSLLDVCSQIYLCHSGKSFSTTLADLHELSLSSSGPVFAFIDIDSNTEAVALRRRGGQDPTSNLSVGNGNPSFKGFSFLSESANSYGVQLLALLSSDLQLQEGPKLILPVALLRSSEESSDGGAEFDPDAEAYCTDQSMDHNCPILSSSQQISLPRCLDAGAVDVICQPLQPLRVRGLMVHAIRARRAAQREMSRFMAVKKSRKQSWVGLHNEKPYAYLREVMVSKLMKSICNPEEAIEEFHDSDLDITPERKAFVERIVGEWGFCAHSLTEDELVHAACTMLTHAMTMPGLEAWKLTEDELRTFCLASRAAYNSFVLYHNFRHAIDVLQSVFWILLRIGALPPVNASHESPSPIPKSPVADLITPHDALTLLISAIGHDVGHPGVNNVFLIKLNAPLAQLYNDSSVLEAFHCAAFSQILRRHWPAAFRDTNLRKLSISTILATDMGVHFKFMGSLAELQSKYHANEDLQTWSPQDRDTYKTLMCGLIIKCADISNVARPWKIAEQWTNILQEEFAHQGEMEKEVGIETALFGGPPELGNVLKLATGQINFMSIFALPLFEGVADLCPRLGAAVEQIKSNRSTWQQIIDREEQRNLVVPDADSDEQRSPRSLSPAKPETTALSTVQENDIIVAEGPNAEITLDQPPDESVSAPSLTAQQKVAESTIDLSQTTISGFQTPANNDKTIISFESPSSHDESTEDSSEATLATYTGAHYRGVSNTSNPVSRPSSSYGIGRDTRTQSESTCANTVATPVSPATNATSFVTLDSGDEKDNISGSGLSSRSDVYPLDDDHRPSRPSSSLGLYAVSDRQLPESKGLYFPQKPRSSDRLRELSKSHHVMSTFLENALGRNPLSAECVPHTHTNGDESSSPHHRTIPRKKSRLRLAFWRRKIQSQQQADNEY</sequence>
<feature type="binding site" evidence="5">
    <location>
        <position position="428"/>
    </location>
    <ligand>
        <name>Zn(2+)</name>
        <dbReference type="ChEBI" id="CHEBI:29105"/>
        <label>2</label>
    </ligand>
</feature>
<dbReference type="InterPro" id="IPR023174">
    <property type="entry name" value="PDEase_CS"/>
</dbReference>
<dbReference type="EMBL" id="CP055898">
    <property type="protein sequence ID" value="QKX53347.1"/>
    <property type="molecule type" value="Genomic_DNA"/>
</dbReference>
<dbReference type="InterPro" id="IPR002073">
    <property type="entry name" value="PDEase_catalytic_dom"/>
</dbReference>
<dbReference type="InterPro" id="IPR023088">
    <property type="entry name" value="PDEase"/>
</dbReference>
<comment type="cofactor">
    <cofactor evidence="6">
        <name>a divalent metal cation</name>
        <dbReference type="ChEBI" id="CHEBI:60240"/>
    </cofactor>
    <text evidence="6">Binds 2 divalent metal cations per subunit. Site 1 may preferentially bind zinc ions, while site 2 has a preference for magnesium and/or manganese ions.</text>
</comment>
<evidence type="ECO:0000256" key="1">
    <source>
        <dbReference type="ARBA" id="ARBA00022723"/>
    </source>
</evidence>
<feature type="binding site" evidence="5">
    <location>
        <position position="372"/>
    </location>
    <ligand>
        <name>Zn(2+)</name>
        <dbReference type="ChEBI" id="CHEBI:29105"/>
        <label>1</label>
    </ligand>
</feature>
<evidence type="ECO:0000256" key="4">
    <source>
        <dbReference type="PIRSR" id="PIRSR623088-2"/>
    </source>
</evidence>
<feature type="region of interest" description="Disordered" evidence="7">
    <location>
        <begin position="902"/>
        <end position="929"/>
    </location>
</feature>
<gene>
    <name evidence="9" type="ORF">TRUGW13939_00425</name>
</gene>
<feature type="binding site" evidence="4">
    <location>
        <position position="428"/>
    </location>
    <ligand>
        <name>AMP</name>
        <dbReference type="ChEBI" id="CHEBI:456215"/>
    </ligand>
</feature>
<feature type="compositionally biased region" description="Polar residues" evidence="7">
    <location>
        <begin position="766"/>
        <end position="780"/>
    </location>
</feature>
<feature type="binding site" evidence="4">
    <location>
        <begin position="368"/>
        <end position="372"/>
    </location>
    <ligand>
        <name>AMP</name>
        <dbReference type="ChEBI" id="CHEBI:456215"/>
    </ligand>
</feature>
<feature type="active site" description="Proton donor" evidence="3">
    <location>
        <position position="368"/>
    </location>
</feature>
<feature type="domain" description="PDEase" evidence="8">
    <location>
        <begin position="282"/>
        <end position="639"/>
    </location>
</feature>
<dbReference type="GO" id="GO:0007165">
    <property type="term" value="P:signal transduction"/>
    <property type="evidence" value="ECO:0007669"/>
    <property type="project" value="InterPro"/>
</dbReference>
<dbReference type="PANTHER" id="PTHR11347">
    <property type="entry name" value="CYCLIC NUCLEOTIDE PHOSPHODIESTERASE"/>
    <property type="match status" value="1"/>
</dbReference>
<keyword evidence="10" id="KW-1185">Reference proteome</keyword>
<protein>
    <recommendedName>
        <fullName evidence="6">Phosphodiesterase</fullName>
        <ecNumber evidence="6">3.1.4.-</ecNumber>
    </recommendedName>
</protein>
<name>A0A7H8QH97_TALRU</name>
<feature type="compositionally biased region" description="Polar residues" evidence="7">
    <location>
        <begin position="720"/>
        <end position="733"/>
    </location>
</feature>
<dbReference type="InterPro" id="IPR003607">
    <property type="entry name" value="HD/PDEase_dom"/>
</dbReference>
<feature type="binding site" evidence="4">
    <location>
        <position position="596"/>
    </location>
    <ligand>
        <name>AMP</name>
        <dbReference type="ChEBI" id="CHEBI:456215"/>
    </ligand>
</feature>
<evidence type="ECO:0000256" key="5">
    <source>
        <dbReference type="PIRSR" id="PIRSR623088-3"/>
    </source>
</evidence>
<feature type="region of interest" description="Disordered" evidence="7">
    <location>
        <begin position="643"/>
        <end position="670"/>
    </location>
</feature>
<feature type="binding site" evidence="5">
    <location>
        <position position="427"/>
    </location>
    <ligand>
        <name>Zn(2+)</name>
        <dbReference type="ChEBI" id="CHEBI:29105"/>
        <label>1</label>
    </ligand>
</feature>
<accession>A0A7H8QH97</accession>
<evidence type="ECO:0000313" key="10">
    <source>
        <dbReference type="Proteomes" id="UP000509510"/>
    </source>
</evidence>
<feature type="compositionally biased region" description="Polar residues" evidence="7">
    <location>
        <begin position="823"/>
        <end position="832"/>
    </location>
</feature>
<dbReference type="InterPro" id="IPR036971">
    <property type="entry name" value="PDEase_catalytic_dom_sf"/>
</dbReference>
<dbReference type="Proteomes" id="UP000509510">
    <property type="component" value="Chromosome I"/>
</dbReference>
<dbReference type="PROSITE" id="PS00126">
    <property type="entry name" value="PDEASE_I_1"/>
    <property type="match status" value="1"/>
</dbReference>
<dbReference type="PROSITE" id="PS51845">
    <property type="entry name" value="PDEASE_I_2"/>
    <property type="match status" value="1"/>
</dbReference>
<dbReference type="Gene3D" id="1.10.1300.10">
    <property type="entry name" value="3'5'-cyclic nucleotide phosphodiesterase, catalytic domain"/>
    <property type="match status" value="1"/>
</dbReference>
<feature type="compositionally biased region" description="Polar residues" evidence="7">
    <location>
        <begin position="789"/>
        <end position="813"/>
    </location>
</feature>
<dbReference type="OrthoDB" id="546632at2759"/>
<dbReference type="SMART" id="SM00471">
    <property type="entry name" value="HDc"/>
    <property type="match status" value="1"/>
</dbReference>
<proteinExistence type="inferred from homology"/>
<feature type="region of interest" description="Disordered" evidence="7">
    <location>
        <begin position="684"/>
        <end position="706"/>
    </location>
</feature>
<dbReference type="PRINTS" id="PR00387">
    <property type="entry name" value="PDIESTERASE1"/>
</dbReference>
<evidence type="ECO:0000256" key="7">
    <source>
        <dbReference type="SAM" id="MobiDB-lite"/>
    </source>
</evidence>
<keyword evidence="1 5" id="KW-0479">Metal-binding</keyword>
<feature type="binding site" evidence="5">
    <location>
        <position position="541"/>
    </location>
    <ligand>
        <name>Zn(2+)</name>
        <dbReference type="ChEBI" id="CHEBI:29105"/>
        <label>1</label>
    </ligand>
</feature>
<feature type="region of interest" description="Disordered" evidence="7">
    <location>
        <begin position="720"/>
        <end position="850"/>
    </location>
</feature>
<dbReference type="SUPFAM" id="SSF109604">
    <property type="entry name" value="HD-domain/PDEase-like"/>
    <property type="match status" value="1"/>
</dbReference>